<accession>A0ABP4QWA0</accession>
<dbReference type="Proteomes" id="UP001501319">
    <property type="component" value="Unassembled WGS sequence"/>
</dbReference>
<feature type="compositionally biased region" description="Low complexity" evidence="1">
    <location>
        <begin position="101"/>
        <end position="117"/>
    </location>
</feature>
<evidence type="ECO:0000313" key="5">
    <source>
        <dbReference type="Proteomes" id="UP001501319"/>
    </source>
</evidence>
<evidence type="ECO:0000256" key="2">
    <source>
        <dbReference type="SAM" id="Phobius"/>
    </source>
</evidence>
<organism evidence="4 5">
    <name type="scientific">Kribbella alba</name>
    <dbReference type="NCBI Taxonomy" id="190197"/>
    <lineage>
        <taxon>Bacteria</taxon>
        <taxon>Bacillati</taxon>
        <taxon>Actinomycetota</taxon>
        <taxon>Actinomycetes</taxon>
        <taxon>Propionibacteriales</taxon>
        <taxon>Kribbellaceae</taxon>
        <taxon>Kribbella</taxon>
    </lineage>
</organism>
<dbReference type="Pfam" id="PF12089">
    <property type="entry name" value="DUF3566"/>
    <property type="match status" value="1"/>
</dbReference>
<reference evidence="5" key="1">
    <citation type="journal article" date="2019" name="Int. J. Syst. Evol. Microbiol.">
        <title>The Global Catalogue of Microorganisms (GCM) 10K type strain sequencing project: providing services to taxonomists for standard genome sequencing and annotation.</title>
        <authorList>
            <consortium name="The Broad Institute Genomics Platform"/>
            <consortium name="The Broad Institute Genome Sequencing Center for Infectious Disease"/>
            <person name="Wu L."/>
            <person name="Ma J."/>
        </authorList>
    </citation>
    <scope>NUCLEOTIDE SEQUENCE [LARGE SCALE GENOMIC DNA]</scope>
    <source>
        <strain evidence="5">JCM 14306</strain>
    </source>
</reference>
<keyword evidence="2" id="KW-0472">Membrane</keyword>
<sequence>MTNRARPTWPDGAADSSKSQTPPGRNSQGANGRDQSTPPATPASNGRSGSSGNSGQQRPGTPGGQKPADFRQPQRPAPPSTQSGSTAGKPARPPQQPPVRPAVKQAPPTTTPSATPRPATPSTPGRPEPRTPAATPASGGQPVTAAYGQTGKVVTPSSAPETFGDKVNAAKQAVLEKAAAVKEATQGSLASVGSVGLDSKAKTATAPAVKASKRPQTRKARLRLSRLDPWSVMKTSFLLSIAFGIVTWVAVFIVWSAIGAAGVFDNINNTVSEVLGTPSAEPFRIENYINTGKVMGFTTLLACADVLIITALATLGSFLYNIAATLLGGLEVTLASED</sequence>
<evidence type="ECO:0000256" key="1">
    <source>
        <dbReference type="SAM" id="MobiDB-lite"/>
    </source>
</evidence>
<feature type="transmembrane region" description="Helical" evidence="2">
    <location>
        <begin position="294"/>
        <end position="320"/>
    </location>
</feature>
<gene>
    <name evidence="4" type="ORF">GCM10009744_03530</name>
</gene>
<feature type="region of interest" description="Disordered" evidence="1">
    <location>
        <begin position="1"/>
        <end position="145"/>
    </location>
</feature>
<dbReference type="InterPro" id="IPR021949">
    <property type="entry name" value="DUF3566_TM"/>
</dbReference>
<dbReference type="EMBL" id="BAAANE010000001">
    <property type="protein sequence ID" value="GAA1620026.1"/>
    <property type="molecule type" value="Genomic_DNA"/>
</dbReference>
<evidence type="ECO:0000313" key="4">
    <source>
        <dbReference type="EMBL" id="GAA1620026.1"/>
    </source>
</evidence>
<protein>
    <recommendedName>
        <fullName evidence="3">DUF3566 domain-containing protein</fullName>
    </recommendedName>
</protein>
<name>A0ABP4QWA0_9ACTN</name>
<feature type="compositionally biased region" description="Low complexity" evidence="1">
    <location>
        <begin position="127"/>
        <end position="137"/>
    </location>
</feature>
<feature type="compositionally biased region" description="Pro residues" evidence="1">
    <location>
        <begin position="91"/>
        <end position="100"/>
    </location>
</feature>
<feature type="compositionally biased region" description="Low complexity" evidence="1">
    <location>
        <begin position="44"/>
        <end position="58"/>
    </location>
</feature>
<feature type="transmembrane region" description="Helical" evidence="2">
    <location>
        <begin position="236"/>
        <end position="258"/>
    </location>
</feature>
<feature type="compositionally biased region" description="Polar residues" evidence="1">
    <location>
        <begin position="16"/>
        <end position="38"/>
    </location>
</feature>
<evidence type="ECO:0000259" key="3">
    <source>
        <dbReference type="Pfam" id="PF12089"/>
    </source>
</evidence>
<feature type="domain" description="DUF3566" evidence="3">
    <location>
        <begin position="218"/>
        <end position="335"/>
    </location>
</feature>
<comment type="caution">
    <text evidence="4">The sequence shown here is derived from an EMBL/GenBank/DDBJ whole genome shotgun (WGS) entry which is preliminary data.</text>
</comment>
<keyword evidence="2" id="KW-0812">Transmembrane</keyword>
<proteinExistence type="predicted"/>
<keyword evidence="5" id="KW-1185">Reference proteome</keyword>
<keyword evidence="2" id="KW-1133">Transmembrane helix</keyword>